<dbReference type="EMBL" id="KB446546">
    <property type="protein sequence ID" value="EME38689.1"/>
    <property type="molecule type" value="Genomic_DNA"/>
</dbReference>
<dbReference type="SUPFAM" id="SSF56529">
    <property type="entry name" value="FAH"/>
    <property type="match status" value="1"/>
</dbReference>
<dbReference type="AlphaFoldDB" id="M2Y032"/>
<gene>
    <name evidence="4" type="ORF">DOTSEDRAFT_139885</name>
</gene>
<dbReference type="STRING" id="675120.M2Y032"/>
<dbReference type="GO" id="GO:0050163">
    <property type="term" value="F:oxaloacetate tautomerase activity"/>
    <property type="evidence" value="ECO:0007669"/>
    <property type="project" value="UniProtKB-ARBA"/>
</dbReference>
<dbReference type="Pfam" id="PF01557">
    <property type="entry name" value="FAA_hydrolase"/>
    <property type="match status" value="1"/>
</dbReference>
<dbReference type="InterPro" id="IPR036663">
    <property type="entry name" value="Fumarylacetoacetase_C_sf"/>
</dbReference>
<dbReference type="FunFam" id="3.90.850.10:FF:000002">
    <property type="entry name" value="2-hydroxyhepta-2,4-diene-1,7-dioate isomerase"/>
    <property type="match status" value="1"/>
</dbReference>
<proteinExistence type="inferred from homology"/>
<keyword evidence="5" id="KW-1185">Reference proteome</keyword>
<protein>
    <recommendedName>
        <fullName evidence="3">Fumarylacetoacetase-like C-terminal domain-containing protein</fullName>
    </recommendedName>
</protein>
<dbReference type="PANTHER" id="PTHR11820">
    <property type="entry name" value="ACYLPYRUVASE"/>
    <property type="match status" value="1"/>
</dbReference>
<dbReference type="InterPro" id="IPR011234">
    <property type="entry name" value="Fumarylacetoacetase-like_C"/>
</dbReference>
<dbReference type="GO" id="GO:0006107">
    <property type="term" value="P:oxaloacetate metabolic process"/>
    <property type="evidence" value="ECO:0007669"/>
    <property type="project" value="UniProtKB-ARBA"/>
</dbReference>
<comment type="similarity">
    <text evidence="1">Belongs to the FAH family.</text>
</comment>
<dbReference type="Proteomes" id="UP000016933">
    <property type="component" value="Unassembled WGS sequence"/>
</dbReference>
<dbReference type="GO" id="GO:0018773">
    <property type="term" value="F:acetylpyruvate hydrolase activity"/>
    <property type="evidence" value="ECO:0007669"/>
    <property type="project" value="TreeGrafter"/>
</dbReference>
<accession>M2Y032</accession>
<evidence type="ECO:0000259" key="3">
    <source>
        <dbReference type="Pfam" id="PF01557"/>
    </source>
</evidence>
<name>M2Y032_DOTSN</name>
<dbReference type="OrthoDB" id="411064at2759"/>
<feature type="non-terminal residue" evidence="4">
    <location>
        <position position="210"/>
    </location>
</feature>
<feature type="domain" description="Fumarylacetoacetase-like C-terminal" evidence="3">
    <location>
        <begin position="1"/>
        <end position="207"/>
    </location>
</feature>
<organism evidence="4 5">
    <name type="scientific">Dothistroma septosporum (strain NZE10 / CBS 128990)</name>
    <name type="common">Red band needle blight fungus</name>
    <name type="synonym">Mycosphaerella pini</name>
    <dbReference type="NCBI Taxonomy" id="675120"/>
    <lineage>
        <taxon>Eukaryota</taxon>
        <taxon>Fungi</taxon>
        <taxon>Dikarya</taxon>
        <taxon>Ascomycota</taxon>
        <taxon>Pezizomycotina</taxon>
        <taxon>Dothideomycetes</taxon>
        <taxon>Dothideomycetidae</taxon>
        <taxon>Mycosphaerellales</taxon>
        <taxon>Mycosphaerellaceae</taxon>
        <taxon>Dothistroma</taxon>
    </lineage>
</organism>
<evidence type="ECO:0000256" key="1">
    <source>
        <dbReference type="ARBA" id="ARBA00010211"/>
    </source>
</evidence>
<dbReference type="Gene3D" id="3.90.850.10">
    <property type="entry name" value="Fumarylacetoacetase-like, C-terminal domain"/>
    <property type="match status" value="1"/>
</dbReference>
<reference evidence="4 5" key="2">
    <citation type="journal article" date="2012" name="PLoS Pathog.">
        <title>Diverse lifestyles and strategies of plant pathogenesis encoded in the genomes of eighteen Dothideomycetes fungi.</title>
        <authorList>
            <person name="Ohm R.A."/>
            <person name="Feau N."/>
            <person name="Henrissat B."/>
            <person name="Schoch C.L."/>
            <person name="Horwitz B.A."/>
            <person name="Barry K.W."/>
            <person name="Condon B.J."/>
            <person name="Copeland A.C."/>
            <person name="Dhillon B."/>
            <person name="Glaser F."/>
            <person name="Hesse C.N."/>
            <person name="Kosti I."/>
            <person name="LaButti K."/>
            <person name="Lindquist E.A."/>
            <person name="Lucas S."/>
            <person name="Salamov A.A."/>
            <person name="Bradshaw R.E."/>
            <person name="Ciuffetti L."/>
            <person name="Hamelin R.C."/>
            <person name="Kema G.H.J."/>
            <person name="Lawrence C."/>
            <person name="Scott J.A."/>
            <person name="Spatafora J.W."/>
            <person name="Turgeon B.G."/>
            <person name="de Wit P.J.G.M."/>
            <person name="Zhong S."/>
            <person name="Goodwin S.B."/>
            <person name="Grigoriev I.V."/>
        </authorList>
    </citation>
    <scope>NUCLEOTIDE SEQUENCE [LARGE SCALE GENOMIC DNA]</scope>
    <source>
        <strain evidence="5">NZE10 / CBS 128990</strain>
    </source>
</reference>
<evidence type="ECO:0000256" key="2">
    <source>
        <dbReference type="ARBA" id="ARBA00022723"/>
    </source>
</evidence>
<evidence type="ECO:0000313" key="5">
    <source>
        <dbReference type="Proteomes" id="UP000016933"/>
    </source>
</evidence>
<evidence type="ECO:0000313" key="4">
    <source>
        <dbReference type="EMBL" id="EME38689.1"/>
    </source>
</evidence>
<keyword evidence="2" id="KW-0479">Metal-binding</keyword>
<reference evidence="5" key="1">
    <citation type="journal article" date="2012" name="PLoS Genet.">
        <title>The genomes of the fungal plant pathogens Cladosporium fulvum and Dothistroma septosporum reveal adaptation to different hosts and lifestyles but also signatures of common ancestry.</title>
        <authorList>
            <person name="de Wit P.J.G.M."/>
            <person name="van der Burgt A."/>
            <person name="Oekmen B."/>
            <person name="Stergiopoulos I."/>
            <person name="Abd-Elsalam K.A."/>
            <person name="Aerts A.L."/>
            <person name="Bahkali A.H."/>
            <person name="Beenen H.G."/>
            <person name="Chettri P."/>
            <person name="Cox M.P."/>
            <person name="Datema E."/>
            <person name="de Vries R.P."/>
            <person name="Dhillon B."/>
            <person name="Ganley A.R."/>
            <person name="Griffiths S.A."/>
            <person name="Guo Y."/>
            <person name="Hamelin R.C."/>
            <person name="Henrissat B."/>
            <person name="Kabir M.S."/>
            <person name="Jashni M.K."/>
            <person name="Kema G."/>
            <person name="Klaubauf S."/>
            <person name="Lapidus A."/>
            <person name="Levasseur A."/>
            <person name="Lindquist E."/>
            <person name="Mehrabi R."/>
            <person name="Ohm R.A."/>
            <person name="Owen T.J."/>
            <person name="Salamov A."/>
            <person name="Schwelm A."/>
            <person name="Schijlen E."/>
            <person name="Sun H."/>
            <person name="van den Burg H.A."/>
            <person name="van Ham R.C.H.J."/>
            <person name="Zhang S."/>
            <person name="Goodwin S.B."/>
            <person name="Grigoriev I.V."/>
            <person name="Collemare J."/>
            <person name="Bradshaw R.E."/>
        </authorList>
    </citation>
    <scope>NUCLEOTIDE SEQUENCE [LARGE SCALE GENOMIC DNA]</scope>
    <source>
        <strain evidence="5">NZE10 / CBS 128990</strain>
    </source>
</reference>
<dbReference type="GO" id="GO:0046872">
    <property type="term" value="F:metal ion binding"/>
    <property type="evidence" value="ECO:0007669"/>
    <property type="project" value="UniProtKB-KW"/>
</dbReference>
<dbReference type="eggNOG" id="KOG1535">
    <property type="taxonomic scope" value="Eukaryota"/>
</dbReference>
<sequence>IVCIGTNYRKHAEEAGLPVPLDPVMWYKPKRSLAAPGAVYVPRAAQEAFLDFEGELVIVIGQNCRDVSESEADRYILGYTIGNDLTARHFQDPKRGGGQFTRCKAFDNFAPIGPWLVEKGKFGSLSDKKVLTTVNGKEQQNSDLDLIHGPQKLVSFLSQGTTLTAGTLIMTGSPPGVGWFQNPKVNLKNGDVVEVEISGIGKLSNTMQFE</sequence>
<dbReference type="PANTHER" id="PTHR11820:SF86">
    <property type="entry name" value="FUMARYLACETOACETATE HYDROLASE FAMILY PROTEIN (AFU_ORTHOLOGUE AFUA_7G07000)"/>
    <property type="match status" value="1"/>
</dbReference>